<sequence>MSAVAAQLAAARGPEFETAQKPGCRYWARAQRNLLAKAISELAYEQVIHPAWSEEKSAWLLSLASGESYRFQGVTRAWGNLSIDPETLTRVVDGTGPQELSIFQFVADARVEIGMVPADMAWYLRDLQNTLIADAQLARLNAETTASTLAELPETGLLARLEGHPKAITSKGRLGWGQDDFEAYAPEFGSSFQLVWLAVARKGITAAQANDCSEQALLQAAMDSQDALRLQEILDSKGLTGDDFALVPVHPWQWQNVITQWFAEDLAAGRIVFLGSLGDRFRAQPSLRTLSNIDRAKGFDIKLSLSILNTSCYRGIPGRYIPIGPRLSDWLVELVERDPFLSRTHRTLILREVAGLQVPNSTFDLIEGVPYRYHEGLGAIWRERLDGKLEAGERGVMLSALHHRDCNGRPLLAEYIARSGLSPEDWFARLFDEITVPLYHFLCRHGVAFIAHGQNISVVLRDWAPAALVVKDFQGDLDLVDRPFEELESLDQEIRDILPRKHPEVIVHNIQTGHFVTVLRFISEAAADCGLLEEADFYGLLAGKLRDYERQHPELAERFRLFELFAPKIPRVCLNKARFEIGYADSDQRPSPAVGKEIENPLYRFDAPFHANKEETCP</sequence>
<dbReference type="EMBL" id="VHSH01000008">
    <property type="protein sequence ID" value="TQV76125.1"/>
    <property type="molecule type" value="Genomic_DNA"/>
</dbReference>
<dbReference type="PANTHER" id="PTHR34384">
    <property type="entry name" value="L-2,3-DIAMINOPROPANOATE--CITRATE LIGASE"/>
    <property type="match status" value="1"/>
</dbReference>
<protein>
    <submittedName>
        <fullName evidence="4">IucA/IucC family siderophore biosynthesis protein</fullName>
    </submittedName>
</protein>
<feature type="domain" description="Aerobactin siderophore biosynthesis IucA/IucC N-terminal" evidence="2">
    <location>
        <begin position="161"/>
        <end position="403"/>
    </location>
</feature>
<dbReference type="GO" id="GO:0016881">
    <property type="term" value="F:acid-amino acid ligase activity"/>
    <property type="evidence" value="ECO:0007669"/>
    <property type="project" value="UniProtKB-ARBA"/>
</dbReference>
<dbReference type="AlphaFoldDB" id="A0A545TFZ7"/>
<keyword evidence="5" id="KW-1185">Reference proteome</keyword>
<evidence type="ECO:0000313" key="4">
    <source>
        <dbReference type="EMBL" id="TQV76125.1"/>
    </source>
</evidence>
<feature type="domain" description="Aerobactin siderophore biosynthesis IucA/IucC-like C-terminal" evidence="3">
    <location>
        <begin position="424"/>
        <end position="580"/>
    </location>
</feature>
<dbReference type="Proteomes" id="UP000315252">
    <property type="component" value="Unassembled WGS sequence"/>
</dbReference>
<evidence type="ECO:0000256" key="1">
    <source>
        <dbReference type="ARBA" id="ARBA00004924"/>
    </source>
</evidence>
<dbReference type="Gene3D" id="6.10.250.3370">
    <property type="match status" value="1"/>
</dbReference>
<evidence type="ECO:0000313" key="5">
    <source>
        <dbReference type="Proteomes" id="UP000315252"/>
    </source>
</evidence>
<dbReference type="InterPro" id="IPR007310">
    <property type="entry name" value="Aerobactin_biosyn_IucA/IucC_N"/>
</dbReference>
<organism evidence="4 5">
    <name type="scientific">Denitrobaculum tricleocarpae</name>
    <dbReference type="NCBI Taxonomy" id="2591009"/>
    <lineage>
        <taxon>Bacteria</taxon>
        <taxon>Pseudomonadati</taxon>
        <taxon>Pseudomonadota</taxon>
        <taxon>Alphaproteobacteria</taxon>
        <taxon>Rhodospirillales</taxon>
        <taxon>Rhodospirillaceae</taxon>
        <taxon>Denitrobaculum</taxon>
    </lineage>
</organism>
<evidence type="ECO:0000259" key="2">
    <source>
        <dbReference type="Pfam" id="PF04183"/>
    </source>
</evidence>
<gene>
    <name evidence="4" type="ORF">FKG95_21000</name>
</gene>
<dbReference type="Gene3D" id="1.10.510.40">
    <property type="match status" value="1"/>
</dbReference>
<reference evidence="4 5" key="1">
    <citation type="submission" date="2019-06" db="EMBL/GenBank/DDBJ databases">
        <title>Whole genome sequence for Rhodospirillaceae sp. R148.</title>
        <authorList>
            <person name="Wang G."/>
        </authorList>
    </citation>
    <scope>NUCLEOTIDE SEQUENCE [LARGE SCALE GENOMIC DNA]</scope>
    <source>
        <strain evidence="4 5">R148</strain>
    </source>
</reference>
<dbReference type="RefSeq" id="WP_142898388.1">
    <property type="nucleotide sequence ID" value="NZ_ML660059.1"/>
</dbReference>
<dbReference type="Pfam" id="PF04183">
    <property type="entry name" value="IucA_IucC"/>
    <property type="match status" value="1"/>
</dbReference>
<dbReference type="PANTHER" id="PTHR34384:SF6">
    <property type="entry name" value="STAPHYLOFERRIN B SYNTHASE"/>
    <property type="match status" value="1"/>
</dbReference>
<dbReference type="GO" id="GO:0019290">
    <property type="term" value="P:siderophore biosynthetic process"/>
    <property type="evidence" value="ECO:0007669"/>
    <property type="project" value="InterPro"/>
</dbReference>
<dbReference type="Gene3D" id="3.30.310.280">
    <property type="match status" value="1"/>
</dbReference>
<dbReference type="InterPro" id="IPR037455">
    <property type="entry name" value="LucA/IucC-like"/>
</dbReference>
<dbReference type="Pfam" id="PF06276">
    <property type="entry name" value="FhuF"/>
    <property type="match status" value="1"/>
</dbReference>
<proteinExistence type="predicted"/>
<comment type="caution">
    <text evidence="4">The sequence shown here is derived from an EMBL/GenBank/DDBJ whole genome shotgun (WGS) entry which is preliminary data.</text>
</comment>
<name>A0A545TFZ7_9PROT</name>
<evidence type="ECO:0000259" key="3">
    <source>
        <dbReference type="Pfam" id="PF06276"/>
    </source>
</evidence>
<comment type="pathway">
    <text evidence="1">Siderophore biosynthesis.</text>
</comment>
<accession>A0A545TFZ7</accession>
<dbReference type="OrthoDB" id="495728at2"/>
<dbReference type="InterPro" id="IPR022770">
    <property type="entry name" value="IucA/IucC-like_C"/>
</dbReference>